<name>A0ABY3RMJ3_9BRAD</name>
<gene>
    <name evidence="1" type="ORF">LQG66_16480</name>
</gene>
<keyword evidence="2" id="KW-1185">Reference proteome</keyword>
<proteinExistence type="predicted"/>
<dbReference type="Proteomes" id="UP001431010">
    <property type="component" value="Chromosome"/>
</dbReference>
<evidence type="ECO:0000313" key="1">
    <source>
        <dbReference type="EMBL" id="UFZ07799.1"/>
    </source>
</evidence>
<evidence type="ECO:0008006" key="3">
    <source>
        <dbReference type="Google" id="ProtNLM"/>
    </source>
</evidence>
<sequence>MLETFGHIYFRCADKLASARGKLHAWKTSHPNEIRVYRDAEAHRLAMEALADAAEVCSRVPLGTLSREIRRTIEECDSLVVDRCGAALRNISERFHDELESKRFVYVPEELVPFYDQNELFGSAVFEKFKNAREDIKSAGTCYALGQSTASVFHLMRGMEVAVRHLARRPNVEITITPQTTWRQITGAMDAKIKAMPETTFQKKRKKELWESARANLHHVGSVWRNGTMHPARTYTQSQAKDVLDACRIFMNDLCAL</sequence>
<organism evidence="1 2">
    <name type="scientific">Bradyrhizobium ontarionense</name>
    <dbReference type="NCBI Taxonomy" id="2898149"/>
    <lineage>
        <taxon>Bacteria</taxon>
        <taxon>Pseudomonadati</taxon>
        <taxon>Pseudomonadota</taxon>
        <taxon>Alphaproteobacteria</taxon>
        <taxon>Hyphomicrobiales</taxon>
        <taxon>Nitrobacteraceae</taxon>
        <taxon>Bradyrhizobium</taxon>
    </lineage>
</organism>
<accession>A0ABY3RMJ3</accession>
<dbReference type="RefSeq" id="WP_231327249.1">
    <property type="nucleotide sequence ID" value="NZ_CP088156.1"/>
</dbReference>
<reference evidence="1" key="1">
    <citation type="journal article" date="2024" name="Antonie Van Leeuwenhoek">
        <title>Bradyrhizobium ontarionense sp. nov., a novel bacterial symbiont isolated from Aeschynomene indica (Indian jointvetch), harbours photosynthesis, nitrogen fixation and nitrous oxide (N2O) reductase genes.</title>
        <authorList>
            <person name="Bromfield E.S.P."/>
            <person name="Cloutier S."/>
        </authorList>
    </citation>
    <scope>NUCLEOTIDE SEQUENCE</scope>
    <source>
        <strain evidence="1">A19</strain>
    </source>
</reference>
<evidence type="ECO:0000313" key="2">
    <source>
        <dbReference type="Proteomes" id="UP001431010"/>
    </source>
</evidence>
<protein>
    <recommendedName>
        <fullName evidence="3">HEPN domain-containing protein</fullName>
    </recommendedName>
</protein>
<dbReference type="EMBL" id="CP088156">
    <property type="protein sequence ID" value="UFZ07799.1"/>
    <property type="molecule type" value="Genomic_DNA"/>
</dbReference>